<dbReference type="GO" id="GO:0051083">
    <property type="term" value="P:'de novo' cotranslational protein folding"/>
    <property type="evidence" value="ECO:0007669"/>
    <property type="project" value="TreeGrafter"/>
</dbReference>
<dbReference type="AlphaFoldDB" id="A0A5C6RSA4"/>
<dbReference type="NCBIfam" id="TIGR00115">
    <property type="entry name" value="tig"/>
    <property type="match status" value="1"/>
</dbReference>
<dbReference type="SUPFAM" id="SSF109998">
    <property type="entry name" value="Triger factor/SurA peptide-binding domain-like"/>
    <property type="match status" value="1"/>
</dbReference>
<dbReference type="Pfam" id="PF05697">
    <property type="entry name" value="Trigger_N"/>
    <property type="match status" value="1"/>
</dbReference>
<dbReference type="GO" id="GO:0043022">
    <property type="term" value="F:ribosome binding"/>
    <property type="evidence" value="ECO:0007669"/>
    <property type="project" value="TreeGrafter"/>
</dbReference>
<proteinExistence type="predicted"/>
<reference evidence="2 3" key="1">
    <citation type="submission" date="2019-08" db="EMBL/GenBank/DDBJ databases">
        <title>Genome of Vicingus serpentipes NCIMB 15042.</title>
        <authorList>
            <person name="Bowman J.P."/>
        </authorList>
    </citation>
    <scope>NUCLEOTIDE SEQUENCE [LARGE SCALE GENOMIC DNA]</scope>
    <source>
        <strain evidence="2 3">NCIMB 15042</strain>
    </source>
</reference>
<evidence type="ECO:0000313" key="2">
    <source>
        <dbReference type="EMBL" id="TXB65143.1"/>
    </source>
</evidence>
<dbReference type="SUPFAM" id="SSF102735">
    <property type="entry name" value="Trigger factor ribosome-binding domain"/>
    <property type="match status" value="1"/>
</dbReference>
<organism evidence="2 3">
    <name type="scientific">Vicingus serpentipes</name>
    <dbReference type="NCBI Taxonomy" id="1926625"/>
    <lineage>
        <taxon>Bacteria</taxon>
        <taxon>Pseudomonadati</taxon>
        <taxon>Bacteroidota</taxon>
        <taxon>Flavobacteriia</taxon>
        <taxon>Flavobacteriales</taxon>
        <taxon>Vicingaceae</taxon>
        <taxon>Vicingus</taxon>
    </lineage>
</organism>
<dbReference type="EMBL" id="VOOS01000003">
    <property type="protein sequence ID" value="TXB65143.1"/>
    <property type="molecule type" value="Genomic_DNA"/>
</dbReference>
<dbReference type="GO" id="GO:0003755">
    <property type="term" value="F:peptidyl-prolyl cis-trans isomerase activity"/>
    <property type="evidence" value="ECO:0007669"/>
    <property type="project" value="UniProtKB-EC"/>
</dbReference>
<dbReference type="GO" id="GO:0043335">
    <property type="term" value="P:protein unfolding"/>
    <property type="evidence" value="ECO:0007669"/>
    <property type="project" value="TreeGrafter"/>
</dbReference>
<feature type="domain" description="Trigger factor ribosome-binding bacterial" evidence="1">
    <location>
        <begin position="1"/>
        <end position="148"/>
    </location>
</feature>
<comment type="caution">
    <text evidence="2">The sequence shown here is derived from an EMBL/GenBank/DDBJ whole genome shotgun (WGS) entry which is preliminary data.</text>
</comment>
<dbReference type="InterPro" id="IPR008881">
    <property type="entry name" value="Trigger_fac_ribosome-bd_bac"/>
</dbReference>
<dbReference type="GO" id="GO:0015031">
    <property type="term" value="P:protein transport"/>
    <property type="evidence" value="ECO:0007669"/>
    <property type="project" value="InterPro"/>
</dbReference>
<dbReference type="RefSeq" id="WP_147099914.1">
    <property type="nucleotide sequence ID" value="NZ_VOOS01000003.1"/>
</dbReference>
<dbReference type="PIRSF" id="PIRSF003095">
    <property type="entry name" value="Trigger_factor"/>
    <property type="match status" value="1"/>
</dbReference>
<dbReference type="GO" id="GO:0044183">
    <property type="term" value="F:protein folding chaperone"/>
    <property type="evidence" value="ECO:0007669"/>
    <property type="project" value="TreeGrafter"/>
</dbReference>
<dbReference type="InterPro" id="IPR037041">
    <property type="entry name" value="Trigger_fac_C_sf"/>
</dbReference>
<keyword evidence="2" id="KW-0413">Isomerase</keyword>
<evidence type="ECO:0000313" key="3">
    <source>
        <dbReference type="Proteomes" id="UP000321721"/>
    </source>
</evidence>
<evidence type="ECO:0000259" key="1">
    <source>
        <dbReference type="Pfam" id="PF05697"/>
    </source>
</evidence>
<dbReference type="InterPro" id="IPR005215">
    <property type="entry name" value="Trig_fac"/>
</dbReference>
<dbReference type="PANTHER" id="PTHR30560">
    <property type="entry name" value="TRIGGER FACTOR CHAPERONE AND PEPTIDYL-PROLYL CIS/TRANS ISOMERASE"/>
    <property type="match status" value="1"/>
</dbReference>
<dbReference type="InterPro" id="IPR036611">
    <property type="entry name" value="Trigger_fac_ribosome-bd_sf"/>
</dbReference>
<dbReference type="PANTHER" id="PTHR30560:SF3">
    <property type="entry name" value="TRIGGER FACTOR-LIKE PROTEIN TIG, CHLOROPLASTIC"/>
    <property type="match status" value="1"/>
</dbReference>
<accession>A0A5C6RSA4</accession>
<dbReference type="Proteomes" id="UP000321721">
    <property type="component" value="Unassembled WGS sequence"/>
</dbReference>
<dbReference type="Gene3D" id="1.10.3120.10">
    <property type="entry name" value="Trigger factor, C-terminal domain"/>
    <property type="match status" value="1"/>
</dbReference>
<dbReference type="InterPro" id="IPR027304">
    <property type="entry name" value="Trigger_fact/SurA_dom_sf"/>
</dbReference>
<sequence length="449" mass="51528">MNITQEKIDDLNAVIKVNVTEADYKDKVDVVLKDYRKKASIPGFRKGHVPMGMVKKMMGTNAMVDEINKILSEELQKYLTTEKLDVLGNPLPKLEDQASIDWENQKDFEFRYDVGLAPSFDISVGDKFKFDFYKIKVDKKDIDKQVSDIAKRYGKMSNPDVAEATDMLYGKFEELDGDNLKEEGISNSSIIVIESVTDKKLQKELIGSKSGDIVELDPKKISEHEGDQATALGITPAELKSLKSKFRFTVEKINRVEPADINQELFDKVFGPNAVKSEDEFRAKIEEQVSMSLVTESDRKLKADIQTEFLDKLKLSLPDSFLKRWIQASNEKPVTPEQIEEEYDQYSKGLKWQLIENKLIEKNEVKVSHEEVVEHTKGLLAQQMASMGMPTNNDEELTETANRVLQNQEEAKNIYMMMYDQKMMDVYKTTFKIKEKEVSYDEFVKIVSK</sequence>
<gene>
    <name evidence="2" type="primary">tig</name>
    <name evidence="2" type="ORF">FRY74_06870</name>
</gene>
<dbReference type="EC" id="5.2.1.8" evidence="2"/>
<keyword evidence="3" id="KW-1185">Reference proteome</keyword>
<dbReference type="Gene3D" id="3.30.70.1050">
    <property type="entry name" value="Trigger factor ribosome-binding domain"/>
    <property type="match status" value="1"/>
</dbReference>
<protein>
    <submittedName>
        <fullName evidence="2">Trigger factor</fullName>
        <ecNumber evidence="2">5.2.1.8</ecNumber>
    </submittedName>
</protein>
<dbReference type="OrthoDB" id="9767721at2"/>
<name>A0A5C6RSA4_9FLAO</name>